<comment type="caution">
    <text evidence="6">The sequence shown here is derived from an EMBL/GenBank/DDBJ whole genome shotgun (WGS) entry which is preliminary data.</text>
</comment>
<accession>A0ABU2FZA1</accession>
<feature type="transmembrane region" description="Helical" evidence="5">
    <location>
        <begin position="108"/>
        <end position="125"/>
    </location>
</feature>
<evidence type="ECO:0000256" key="4">
    <source>
        <dbReference type="ARBA" id="ARBA00023136"/>
    </source>
</evidence>
<feature type="transmembrane region" description="Helical" evidence="5">
    <location>
        <begin position="238"/>
        <end position="255"/>
    </location>
</feature>
<dbReference type="EMBL" id="JAMQOQ010000002">
    <property type="protein sequence ID" value="MDS0293860.1"/>
    <property type="molecule type" value="Genomic_DNA"/>
</dbReference>
<comment type="subcellular location">
    <subcellularLocation>
        <location evidence="5">Cell membrane</location>
        <topology evidence="5">Multi-pass membrane protein</topology>
    </subcellularLocation>
    <subcellularLocation>
        <location evidence="1">Membrane</location>
        <topology evidence="1">Multi-pass membrane protein</topology>
    </subcellularLocation>
</comment>
<keyword evidence="2 5" id="KW-0812">Transmembrane</keyword>
<evidence type="ECO:0000256" key="2">
    <source>
        <dbReference type="ARBA" id="ARBA00022692"/>
    </source>
</evidence>
<keyword evidence="7" id="KW-1185">Reference proteome</keyword>
<evidence type="ECO:0000256" key="1">
    <source>
        <dbReference type="ARBA" id="ARBA00004141"/>
    </source>
</evidence>
<feature type="transmembrane region" description="Helical" evidence="5">
    <location>
        <begin position="212"/>
        <end position="231"/>
    </location>
</feature>
<dbReference type="PANTHER" id="PTHR43701:SF2">
    <property type="entry name" value="MEMBRANE TRANSPORTER PROTEIN YJNA-RELATED"/>
    <property type="match status" value="1"/>
</dbReference>
<name>A0ABU2FZA1_9EURY</name>
<evidence type="ECO:0000256" key="5">
    <source>
        <dbReference type="RuleBase" id="RU363041"/>
    </source>
</evidence>
<keyword evidence="5" id="KW-1003">Cell membrane</keyword>
<evidence type="ECO:0000313" key="7">
    <source>
        <dbReference type="Proteomes" id="UP001254813"/>
    </source>
</evidence>
<keyword evidence="3 5" id="KW-1133">Transmembrane helix</keyword>
<evidence type="ECO:0000313" key="6">
    <source>
        <dbReference type="EMBL" id="MDS0293860.1"/>
    </source>
</evidence>
<keyword evidence="4 5" id="KW-0472">Membrane</keyword>
<organism evidence="6 7">
    <name type="scientific">Halogeometricum luteum</name>
    <dbReference type="NCBI Taxonomy" id="2950537"/>
    <lineage>
        <taxon>Archaea</taxon>
        <taxon>Methanobacteriati</taxon>
        <taxon>Methanobacteriota</taxon>
        <taxon>Stenosarchaea group</taxon>
        <taxon>Halobacteria</taxon>
        <taxon>Halobacteriales</taxon>
        <taxon>Haloferacaceae</taxon>
        <taxon>Halogeometricum</taxon>
    </lineage>
</organism>
<evidence type="ECO:0000256" key="3">
    <source>
        <dbReference type="ARBA" id="ARBA00022989"/>
    </source>
</evidence>
<feature type="transmembrane region" description="Helical" evidence="5">
    <location>
        <begin position="145"/>
        <end position="174"/>
    </location>
</feature>
<comment type="similarity">
    <text evidence="5">Belongs to the 4-toluene sulfonate uptake permease (TSUP) (TC 2.A.102) family.</text>
</comment>
<dbReference type="InterPro" id="IPR002781">
    <property type="entry name" value="TM_pro_TauE-like"/>
</dbReference>
<gene>
    <name evidence="6" type="ORF">NDI79_06710</name>
</gene>
<reference evidence="6 7" key="1">
    <citation type="submission" date="2022-06" db="EMBL/GenBank/DDBJ databases">
        <title>Halogeometricum sp. a new haloarchaeum isolate from saline soil.</title>
        <authorList>
            <person name="Strakova D."/>
            <person name="Galisteo C."/>
            <person name="Sanchez-Porro C."/>
            <person name="Ventosa A."/>
        </authorList>
    </citation>
    <scope>NUCLEOTIDE SEQUENCE [LARGE SCALE GENOMIC DNA]</scope>
    <source>
        <strain evidence="7">S3BR25-2</strain>
    </source>
</reference>
<dbReference type="Proteomes" id="UP001254813">
    <property type="component" value="Unassembled WGS sequence"/>
</dbReference>
<proteinExistence type="inferred from homology"/>
<dbReference type="RefSeq" id="WP_310927716.1">
    <property type="nucleotide sequence ID" value="NZ_JAMQOQ010000002.1"/>
</dbReference>
<dbReference type="PANTHER" id="PTHR43701">
    <property type="entry name" value="MEMBRANE TRANSPORTER PROTEIN MJ0441-RELATED"/>
    <property type="match status" value="1"/>
</dbReference>
<dbReference type="InterPro" id="IPR051598">
    <property type="entry name" value="TSUP/Inactive_protease-like"/>
</dbReference>
<sequence>MFLGLAASAVLLFAVVGFLAGVGITAIGPGGVFITIALALTAASPAVVAGTAGATNIAAGLLGTAVYARSGELRTAAGKRMAVALSVPGGVGALVGKRINALVSADEFSVLLGAFVVFAGLLTWYRERYGVGRTLVDPTTRRGALAVGAVGFAVGVPGGLLGVGGPVLAVPLLIALGVPLLPAVAAAQVQSVFVAAPATAAYLLDGAVSVPLVALIAVPELAGIVVGWGVARRIEPRILKIALGGVLVVLGVYLMV</sequence>
<dbReference type="Pfam" id="PF01925">
    <property type="entry name" value="TauE"/>
    <property type="match status" value="1"/>
</dbReference>
<protein>
    <recommendedName>
        <fullName evidence="5">Probable membrane transporter protein</fullName>
    </recommendedName>
</protein>